<dbReference type="OrthoDB" id="156233at2157"/>
<evidence type="ECO:0000313" key="1">
    <source>
        <dbReference type="EMBL" id="SDK04700.1"/>
    </source>
</evidence>
<dbReference type="STRING" id="1095776.SAMN04515672_2252"/>
<evidence type="ECO:0000313" key="2">
    <source>
        <dbReference type="Proteomes" id="UP000198882"/>
    </source>
</evidence>
<dbReference type="Proteomes" id="UP000198882">
    <property type="component" value="Unassembled WGS sequence"/>
</dbReference>
<name>A0A1G8YRP7_9EURY</name>
<dbReference type="AlphaFoldDB" id="A0A1G8YRP7"/>
<organism evidence="1 2">
    <name type="scientific">Natronorubrum texcoconense</name>
    <dbReference type="NCBI Taxonomy" id="1095776"/>
    <lineage>
        <taxon>Archaea</taxon>
        <taxon>Methanobacteriati</taxon>
        <taxon>Methanobacteriota</taxon>
        <taxon>Stenosarchaea group</taxon>
        <taxon>Halobacteria</taxon>
        <taxon>Halobacteriales</taxon>
        <taxon>Natrialbaceae</taxon>
        <taxon>Natronorubrum</taxon>
    </lineage>
</organism>
<dbReference type="EMBL" id="FNFE01000002">
    <property type="protein sequence ID" value="SDK04700.1"/>
    <property type="molecule type" value="Genomic_DNA"/>
</dbReference>
<keyword evidence="2" id="KW-1185">Reference proteome</keyword>
<reference evidence="2" key="1">
    <citation type="submission" date="2016-10" db="EMBL/GenBank/DDBJ databases">
        <authorList>
            <person name="Varghese N."/>
            <person name="Submissions S."/>
        </authorList>
    </citation>
    <scope>NUCLEOTIDE SEQUENCE [LARGE SCALE GENOMIC DNA]</scope>
    <source>
        <strain evidence="2">B4,CECT 8067,JCM 17497</strain>
    </source>
</reference>
<sequence>MGDSRVIAEITLVHPELVFTPPIEVPDIAEVFCQGVGDYPIDIKEEKWTITRPEDCWLTSARAIFLFPNLRDPPIKRRH</sequence>
<gene>
    <name evidence="1" type="ORF">SAMN04515672_2252</name>
</gene>
<proteinExistence type="predicted"/>
<dbReference type="RefSeq" id="WP_090305813.1">
    <property type="nucleotide sequence ID" value="NZ_FNFE01000002.1"/>
</dbReference>
<protein>
    <submittedName>
        <fullName evidence="1">Uncharacterized protein</fullName>
    </submittedName>
</protein>
<accession>A0A1G8YRP7</accession>